<gene>
    <name evidence="2" type="ORF">GCM10022226_02170</name>
</gene>
<organism evidence="2 3">
    <name type="scientific">Sphaerisporangium flaviroseum</name>
    <dbReference type="NCBI Taxonomy" id="509199"/>
    <lineage>
        <taxon>Bacteria</taxon>
        <taxon>Bacillati</taxon>
        <taxon>Actinomycetota</taxon>
        <taxon>Actinomycetes</taxon>
        <taxon>Streptosporangiales</taxon>
        <taxon>Streptosporangiaceae</taxon>
        <taxon>Sphaerisporangium</taxon>
    </lineage>
</organism>
<accession>A0ABP7H7H0</accession>
<dbReference type="Proteomes" id="UP001500888">
    <property type="component" value="Unassembled WGS sequence"/>
</dbReference>
<evidence type="ECO:0000313" key="3">
    <source>
        <dbReference type="Proteomes" id="UP001500888"/>
    </source>
</evidence>
<name>A0ABP7H7H0_9ACTN</name>
<sequence>MPISRCAGPQVVPGCGWPNRWEPLVAKHVLYGFYKQGPKPLSHWQAYQERYFCVNAARHMFRALEMLGNPVEVDKTLRAELKESRDLHEHWDENMPAFNTTPRPRQPQFPSGRAFADRNPHRGPYYPDAWSNHGGAKITPNVSATQLRGVLDAVEAYVLEQYPELQKYLRPRSEASPWIIDEHGGIWPRPVNSVDVEPEQDR</sequence>
<protein>
    <submittedName>
        <fullName evidence="2">Uncharacterized protein</fullName>
    </submittedName>
</protein>
<proteinExistence type="predicted"/>
<dbReference type="EMBL" id="BAAAZR010000001">
    <property type="protein sequence ID" value="GAA3787444.1"/>
    <property type="molecule type" value="Genomic_DNA"/>
</dbReference>
<keyword evidence="3" id="KW-1185">Reference proteome</keyword>
<evidence type="ECO:0000313" key="2">
    <source>
        <dbReference type="EMBL" id="GAA3787444.1"/>
    </source>
</evidence>
<evidence type="ECO:0000256" key="1">
    <source>
        <dbReference type="SAM" id="MobiDB-lite"/>
    </source>
</evidence>
<comment type="caution">
    <text evidence="2">The sequence shown here is derived from an EMBL/GenBank/DDBJ whole genome shotgun (WGS) entry which is preliminary data.</text>
</comment>
<reference evidence="3" key="1">
    <citation type="journal article" date="2019" name="Int. J. Syst. Evol. Microbiol.">
        <title>The Global Catalogue of Microorganisms (GCM) 10K type strain sequencing project: providing services to taxonomists for standard genome sequencing and annotation.</title>
        <authorList>
            <consortium name="The Broad Institute Genomics Platform"/>
            <consortium name="The Broad Institute Genome Sequencing Center for Infectious Disease"/>
            <person name="Wu L."/>
            <person name="Ma J."/>
        </authorList>
    </citation>
    <scope>NUCLEOTIDE SEQUENCE [LARGE SCALE GENOMIC DNA]</scope>
    <source>
        <strain evidence="3">JCM 16908</strain>
    </source>
</reference>
<feature type="region of interest" description="Disordered" evidence="1">
    <location>
        <begin position="94"/>
        <end position="118"/>
    </location>
</feature>